<dbReference type="GO" id="GO:0019433">
    <property type="term" value="P:triglyceride catabolic process"/>
    <property type="evidence" value="ECO:0007669"/>
    <property type="project" value="TreeGrafter"/>
</dbReference>
<accession>A0AA97FHF0</accession>
<proteinExistence type="predicted"/>
<reference evidence="3 4" key="1">
    <citation type="submission" date="2023-02" db="EMBL/GenBank/DDBJ databases">
        <title>Microbacterium betulae sp. nov., isolated from birch wood.</title>
        <authorList>
            <person name="Pasciak M."/>
            <person name="Pawlik K.J."/>
            <person name="Martynowski D."/>
            <person name="Laczmanski L."/>
            <person name="Ciekot J."/>
            <person name="Szponar B."/>
            <person name="Wojcik-Fatla A."/>
            <person name="Mackiewicz B."/>
            <person name="Farian E."/>
            <person name="Cholewa G."/>
            <person name="Cholewa A."/>
            <person name="Dutkiewicz J."/>
        </authorList>
    </citation>
    <scope>NUCLEOTIDE SEQUENCE [LARGE SCALE GENOMIC DNA]</scope>
    <source>
        <strain evidence="3 4">AB</strain>
    </source>
</reference>
<dbReference type="EMBL" id="CP118157">
    <property type="protein sequence ID" value="WOF22134.1"/>
    <property type="molecule type" value="Genomic_DNA"/>
</dbReference>
<dbReference type="InterPro" id="IPR013830">
    <property type="entry name" value="SGNH_hydro"/>
</dbReference>
<organism evidence="3 4">
    <name type="scientific">Microbacterium betulae</name>
    <dbReference type="NCBI Taxonomy" id="2981139"/>
    <lineage>
        <taxon>Bacteria</taxon>
        <taxon>Bacillati</taxon>
        <taxon>Actinomycetota</taxon>
        <taxon>Actinomycetes</taxon>
        <taxon>Micrococcales</taxon>
        <taxon>Microbacteriaceae</taxon>
        <taxon>Microbacterium</taxon>
    </lineage>
</organism>
<dbReference type="Gene3D" id="3.40.50.1110">
    <property type="entry name" value="SGNH hydrolase"/>
    <property type="match status" value="1"/>
</dbReference>
<keyword evidence="4" id="KW-1185">Reference proteome</keyword>
<evidence type="ECO:0000256" key="1">
    <source>
        <dbReference type="PIRSR" id="PIRSR637460-1"/>
    </source>
</evidence>
<dbReference type="RefSeq" id="WP_317138610.1">
    <property type="nucleotide sequence ID" value="NZ_CP118157.1"/>
</dbReference>
<dbReference type="SUPFAM" id="SSF52266">
    <property type="entry name" value="SGNH hydrolase"/>
    <property type="match status" value="1"/>
</dbReference>
<dbReference type="AlphaFoldDB" id="A0AA97FHF0"/>
<evidence type="ECO:0000313" key="3">
    <source>
        <dbReference type="EMBL" id="WOF22134.1"/>
    </source>
</evidence>
<gene>
    <name evidence="3" type="ORF">N8K70_12180</name>
</gene>
<dbReference type="Pfam" id="PF13472">
    <property type="entry name" value="Lipase_GDSL_2"/>
    <property type="match status" value="1"/>
</dbReference>
<evidence type="ECO:0000259" key="2">
    <source>
        <dbReference type="Pfam" id="PF13472"/>
    </source>
</evidence>
<dbReference type="InterPro" id="IPR037460">
    <property type="entry name" value="SEST-like"/>
</dbReference>
<protein>
    <submittedName>
        <fullName evidence="3">SGNH/GDSL hydrolase family protein</fullName>
    </submittedName>
</protein>
<sequence length="261" mass="27181">MTEHRKIVGLGSSFAAGPGVEPVEDANAMRSSRNYAHLLADRLGAELTDLSVSGATTATILHTPQTIAAGVEFPPQIDGVPPDADLVTVTAGGNDLQFAGSMLHAAWSRFEPDGPIATMLTQGLSGGVPEPTEESVDAVARGLVAIVAGVRARAENARVVLVDYLTVLDGRDHGEDPLFSDAETAVFLRIQDALVRGHEIAAERAGAELVRASKLSTGHGLGSTEPWVFGFQPSVKKTASSFHPNEAGMSAIADALAARVR</sequence>
<dbReference type="PANTHER" id="PTHR37981:SF1">
    <property type="entry name" value="SGNH HYDROLASE-TYPE ESTERASE DOMAIN-CONTAINING PROTEIN"/>
    <property type="match status" value="1"/>
</dbReference>
<name>A0AA97FHF0_9MICO</name>
<dbReference type="Proteomes" id="UP001305498">
    <property type="component" value="Chromosome"/>
</dbReference>
<dbReference type="GO" id="GO:0004806">
    <property type="term" value="F:triacylglycerol lipase activity"/>
    <property type="evidence" value="ECO:0007669"/>
    <property type="project" value="TreeGrafter"/>
</dbReference>
<dbReference type="KEGG" id="mbet:N8K70_12180"/>
<dbReference type="InterPro" id="IPR036514">
    <property type="entry name" value="SGNH_hydro_sf"/>
</dbReference>
<keyword evidence="3" id="KW-0378">Hydrolase</keyword>
<feature type="active site" evidence="1">
    <location>
        <position position="243"/>
    </location>
</feature>
<feature type="domain" description="SGNH hydrolase-type esterase" evidence="2">
    <location>
        <begin position="10"/>
        <end position="249"/>
    </location>
</feature>
<dbReference type="CDD" id="cd01823">
    <property type="entry name" value="SEST_like"/>
    <property type="match status" value="1"/>
</dbReference>
<evidence type="ECO:0000313" key="4">
    <source>
        <dbReference type="Proteomes" id="UP001305498"/>
    </source>
</evidence>
<dbReference type="PANTHER" id="PTHR37981">
    <property type="entry name" value="LIPASE 2"/>
    <property type="match status" value="1"/>
</dbReference>
<feature type="active site" description="Nucleophile" evidence="1">
    <location>
        <position position="13"/>
    </location>
</feature>